<evidence type="ECO:0000256" key="5">
    <source>
        <dbReference type="ARBA" id="ARBA00022723"/>
    </source>
</evidence>
<dbReference type="PANTHER" id="PTHR10584:SF166">
    <property type="entry name" value="RIBOKINASE"/>
    <property type="match status" value="1"/>
</dbReference>
<dbReference type="GO" id="GO:0046872">
    <property type="term" value="F:metal ion binding"/>
    <property type="evidence" value="ECO:0007669"/>
    <property type="project" value="UniProtKB-KW"/>
</dbReference>
<comment type="catalytic activity">
    <reaction evidence="12">
        <text>D-ribose + ATP = D-ribose 5-phosphate + ADP + H(+)</text>
        <dbReference type="Rhea" id="RHEA:13697"/>
        <dbReference type="ChEBI" id="CHEBI:15378"/>
        <dbReference type="ChEBI" id="CHEBI:30616"/>
        <dbReference type="ChEBI" id="CHEBI:47013"/>
        <dbReference type="ChEBI" id="CHEBI:78346"/>
        <dbReference type="ChEBI" id="CHEBI:456216"/>
        <dbReference type="EC" id="2.7.1.15"/>
    </reaction>
</comment>
<comment type="subunit">
    <text evidence="12">Homodimer.</text>
</comment>
<keyword evidence="9 12" id="KW-0460">Magnesium</keyword>
<dbReference type="InterPro" id="IPR011611">
    <property type="entry name" value="PfkB_dom"/>
</dbReference>
<feature type="binding site" evidence="12">
    <location>
        <begin position="14"/>
        <end position="16"/>
    </location>
    <ligand>
        <name>substrate</name>
    </ligand>
</feature>
<feature type="binding site" evidence="12">
    <location>
        <position position="286"/>
    </location>
    <ligand>
        <name>K(+)</name>
        <dbReference type="ChEBI" id="CHEBI:29103"/>
    </ligand>
</feature>
<comment type="function">
    <text evidence="12">Catalyzes the phosphorylation of ribose at O-5 in a reaction requiring ATP and magnesium. The resulting D-ribose-5-phosphate can then be used either for sythesis of nucleotides, histidine, and tryptophan, or as a component of the pentose phosphate pathway.</text>
</comment>
<keyword evidence="11 12" id="KW-0119">Carbohydrate metabolism</keyword>
<feature type="binding site" evidence="12">
    <location>
        <position position="245"/>
    </location>
    <ligand>
        <name>K(+)</name>
        <dbReference type="ChEBI" id="CHEBI:29103"/>
    </ligand>
</feature>
<dbReference type="HAMAP" id="MF_01987">
    <property type="entry name" value="Ribokinase"/>
    <property type="match status" value="1"/>
</dbReference>
<evidence type="ECO:0000256" key="11">
    <source>
        <dbReference type="ARBA" id="ARBA00023277"/>
    </source>
</evidence>
<comment type="cofactor">
    <cofactor evidence="12">
        <name>Mg(2+)</name>
        <dbReference type="ChEBI" id="CHEBI:18420"/>
    </cofactor>
    <text evidence="12">Requires a divalent cation, most likely magnesium in vivo, as an electrophilic catalyst to aid phosphoryl group transfer. It is the chelate of the metal and the nucleotide that is the actual substrate.</text>
</comment>
<feature type="binding site" evidence="12">
    <location>
        <position position="249"/>
    </location>
    <ligand>
        <name>substrate</name>
    </ligand>
</feature>
<keyword evidence="6 12" id="KW-0547">Nucleotide-binding</keyword>
<evidence type="ECO:0000256" key="8">
    <source>
        <dbReference type="ARBA" id="ARBA00022840"/>
    </source>
</evidence>
<evidence type="ECO:0000313" key="14">
    <source>
        <dbReference type="EMBL" id="ALV30433.1"/>
    </source>
</evidence>
<comment type="caution">
    <text evidence="12">Lacks conserved residue(s) required for the propagation of feature annotation.</text>
</comment>
<organism evidence="14 15">
    <name type="scientific">Pannonibacter phragmitetus</name>
    <dbReference type="NCBI Taxonomy" id="121719"/>
    <lineage>
        <taxon>Bacteria</taxon>
        <taxon>Pseudomonadati</taxon>
        <taxon>Pseudomonadota</taxon>
        <taxon>Alphaproteobacteria</taxon>
        <taxon>Hyphomicrobiales</taxon>
        <taxon>Stappiaceae</taxon>
        <taxon>Pannonibacter</taxon>
    </lineage>
</organism>
<evidence type="ECO:0000259" key="13">
    <source>
        <dbReference type="Pfam" id="PF00294"/>
    </source>
</evidence>
<comment type="similarity">
    <text evidence="12">Belongs to the carbohydrate kinase PfkB family. Ribokinase subfamily.</text>
</comment>
<feature type="binding site" evidence="12">
    <location>
        <begin position="248"/>
        <end position="249"/>
    </location>
    <ligand>
        <name>ATP</name>
        <dbReference type="ChEBI" id="CHEBI:30616"/>
    </ligand>
</feature>
<dbReference type="EMBL" id="CP013069">
    <property type="protein sequence ID" value="ALV30433.1"/>
    <property type="molecule type" value="Genomic_DNA"/>
</dbReference>
<keyword evidence="10 12" id="KW-0630">Potassium</keyword>
<comment type="activity regulation">
    <text evidence="12">Activated by a monovalent cation that binds near, but not in, the active site. The most likely occupant of the site in vivo is potassium. Ion binding induces a conformational change that may alter substrate affinity.</text>
</comment>
<keyword evidence="4 12" id="KW-0808">Transferase</keyword>
<evidence type="ECO:0000256" key="3">
    <source>
        <dbReference type="ARBA" id="ARBA00016943"/>
    </source>
</evidence>
<feature type="binding site" evidence="12">
    <location>
        <position position="284"/>
    </location>
    <ligand>
        <name>K(+)</name>
        <dbReference type="ChEBI" id="CHEBI:29103"/>
    </ligand>
</feature>
<comment type="pathway">
    <text evidence="12">Carbohydrate metabolism; D-ribose degradation; D-ribose 5-phosphate from beta-D-ribopyranose: step 2/2.</text>
</comment>
<feature type="binding site" evidence="12">
    <location>
        <position position="186"/>
    </location>
    <ligand>
        <name>ATP</name>
        <dbReference type="ChEBI" id="CHEBI:30616"/>
    </ligand>
</feature>
<comment type="similarity">
    <text evidence="1">Belongs to the carbohydrate kinase pfkB family.</text>
</comment>
<sequence length="303" mass="31506">MTANVRAHVIGNVAFDETISVSAMPEAGASILGREETRDLGGKGANQAVVMGRTGLPTTLVSAVGEDFRAQTIRNQLALEPVETKLISLAGRSSDFSIIFTTPDGENAIVTTTDSAGSLAPEEAIAALKGAKAGDLVVLQGNLSEVTTLGLLQEARRRKLVTAFNPSPLRPYFAAFWPLIDIVFLNRGEAENLTGSSNGAATEWLLRSGVRHVVLTLGGDGALLARQNEPIAAIPAVPAKAIDTTGAGDTFMAVALASAALRGVELDNRAISHAAAASALTVSRRGTRSAFPTSEEMRAILAH</sequence>
<dbReference type="InterPro" id="IPR029056">
    <property type="entry name" value="Ribokinase-like"/>
</dbReference>
<dbReference type="InterPro" id="IPR002173">
    <property type="entry name" value="Carboh/pur_kinase_PfkB_CS"/>
</dbReference>
<dbReference type="UniPathway" id="UPA00916">
    <property type="reaction ID" value="UER00889"/>
</dbReference>
<protein>
    <recommendedName>
        <fullName evidence="3 12">Ribokinase</fullName>
        <shortName evidence="12">RK</shortName>
        <ecNumber evidence="2 12">2.7.1.15</ecNumber>
    </recommendedName>
</protein>
<dbReference type="SUPFAM" id="SSF53613">
    <property type="entry name" value="Ribokinase-like"/>
    <property type="match status" value="1"/>
</dbReference>
<feature type="binding site" evidence="12">
    <location>
        <position position="243"/>
    </location>
    <ligand>
        <name>K(+)</name>
        <dbReference type="ChEBI" id="CHEBI:29103"/>
    </ligand>
</feature>
<dbReference type="GO" id="GO:0019303">
    <property type="term" value="P:D-ribose catabolic process"/>
    <property type="evidence" value="ECO:0007669"/>
    <property type="project" value="UniProtKB-UniRule"/>
</dbReference>
<evidence type="ECO:0000256" key="1">
    <source>
        <dbReference type="ARBA" id="ARBA00005380"/>
    </source>
</evidence>
<evidence type="ECO:0000256" key="9">
    <source>
        <dbReference type="ARBA" id="ARBA00022842"/>
    </source>
</evidence>
<comment type="subcellular location">
    <subcellularLocation>
        <location evidence="12">Cytoplasm</location>
    </subcellularLocation>
</comment>
<gene>
    <name evidence="12" type="primary">rbsK</name>
    <name evidence="14" type="ORF">APZ00_24635</name>
</gene>
<dbReference type="RefSeq" id="WP_058900985.1">
    <property type="nucleotide sequence ID" value="NZ_CP013069.1"/>
</dbReference>
<dbReference type="InterPro" id="IPR011877">
    <property type="entry name" value="Ribokinase"/>
</dbReference>
<keyword evidence="5 12" id="KW-0479">Metal-binding</keyword>
<accession>A0A0U3EG03</accession>
<dbReference type="Gene3D" id="3.40.1190.20">
    <property type="match status" value="1"/>
</dbReference>
<feature type="binding site" evidence="12">
    <location>
        <begin position="42"/>
        <end position="46"/>
    </location>
    <ligand>
        <name>substrate</name>
    </ligand>
</feature>
<dbReference type="KEGG" id="pphr:APZ00_24635"/>
<evidence type="ECO:0000256" key="2">
    <source>
        <dbReference type="ARBA" id="ARBA00012035"/>
    </source>
</evidence>
<evidence type="ECO:0000256" key="10">
    <source>
        <dbReference type="ARBA" id="ARBA00022958"/>
    </source>
</evidence>
<dbReference type="GO" id="GO:0005524">
    <property type="term" value="F:ATP binding"/>
    <property type="evidence" value="ECO:0007669"/>
    <property type="project" value="UniProtKB-UniRule"/>
</dbReference>
<evidence type="ECO:0000256" key="4">
    <source>
        <dbReference type="ARBA" id="ARBA00022679"/>
    </source>
</evidence>
<evidence type="ECO:0000256" key="7">
    <source>
        <dbReference type="ARBA" id="ARBA00022777"/>
    </source>
</evidence>
<evidence type="ECO:0000256" key="12">
    <source>
        <dbReference type="HAMAP-Rule" id="MF_01987"/>
    </source>
</evidence>
<dbReference type="GO" id="GO:0005737">
    <property type="term" value="C:cytoplasm"/>
    <property type="evidence" value="ECO:0007669"/>
    <property type="project" value="UniProtKB-SubCell"/>
</dbReference>
<dbReference type="Pfam" id="PF00294">
    <property type="entry name" value="PfkB"/>
    <property type="match status" value="1"/>
</dbReference>
<dbReference type="PANTHER" id="PTHR10584">
    <property type="entry name" value="SUGAR KINASE"/>
    <property type="match status" value="1"/>
</dbReference>
<keyword evidence="8 12" id="KW-0067">ATP-binding</keyword>
<evidence type="ECO:0000256" key="6">
    <source>
        <dbReference type="ARBA" id="ARBA00022741"/>
    </source>
</evidence>
<dbReference type="InterPro" id="IPR002139">
    <property type="entry name" value="Ribo/fructo_kinase"/>
</dbReference>
<name>A0A0U3EG03_9HYPH</name>
<proteinExistence type="inferred from homology"/>
<dbReference type="Proteomes" id="UP000064921">
    <property type="component" value="Plasmid p.p-1"/>
</dbReference>
<dbReference type="EC" id="2.7.1.15" evidence="2 12"/>
<geneLocation type="plasmid" evidence="14 15">
    <name>p.p-1</name>
</geneLocation>
<feature type="domain" description="Carbohydrate kinase PfkB" evidence="13">
    <location>
        <begin position="12"/>
        <end position="293"/>
    </location>
</feature>
<feature type="binding site" evidence="12">
    <location>
        <begin position="216"/>
        <end position="221"/>
    </location>
    <ligand>
        <name>ATP</name>
        <dbReference type="ChEBI" id="CHEBI:30616"/>
    </ligand>
</feature>
<dbReference type="GO" id="GO:0004747">
    <property type="term" value="F:ribokinase activity"/>
    <property type="evidence" value="ECO:0007669"/>
    <property type="project" value="UniProtKB-UniRule"/>
</dbReference>
<dbReference type="PRINTS" id="PR00990">
    <property type="entry name" value="RIBOKINASE"/>
</dbReference>
<dbReference type="PROSITE" id="PS00583">
    <property type="entry name" value="PFKB_KINASES_1"/>
    <property type="match status" value="1"/>
</dbReference>
<evidence type="ECO:0000313" key="15">
    <source>
        <dbReference type="Proteomes" id="UP000064921"/>
    </source>
</evidence>
<feature type="active site" description="Proton acceptor" evidence="12">
    <location>
        <position position="249"/>
    </location>
</feature>
<feature type="binding site" evidence="12">
    <location>
        <position position="281"/>
    </location>
    <ligand>
        <name>K(+)</name>
        <dbReference type="ChEBI" id="CHEBI:29103"/>
    </ligand>
</feature>
<keyword evidence="7 12" id="KW-0418">Kinase</keyword>
<reference evidence="14 15" key="1">
    <citation type="submission" date="2015-10" db="EMBL/GenBank/DDBJ databases">
        <title>The world's first case of liver abscess caused by Pannonibacter phragmitetus.</title>
        <authorList>
            <person name="Ming D."/>
            <person name="Wang M."/>
            <person name="Zhou Y."/>
            <person name="Jiang T."/>
            <person name="Hu S."/>
        </authorList>
    </citation>
    <scope>NUCLEOTIDE SEQUENCE [LARGE SCALE GENOMIC DNA]</scope>
    <source>
        <strain evidence="14 15">31801</strain>
        <plasmid evidence="15">Plasmid p.p-1</plasmid>
    </source>
</reference>
<keyword evidence="15" id="KW-1185">Reference proteome</keyword>
<dbReference type="AlphaFoldDB" id="A0A0U3EG03"/>
<keyword evidence="12" id="KW-0963">Cytoplasm</keyword>
<keyword evidence="14" id="KW-0614">Plasmid</keyword>